<evidence type="ECO:0000256" key="1">
    <source>
        <dbReference type="ARBA" id="ARBA00023125"/>
    </source>
</evidence>
<feature type="domain" description="HTH tetR-type" evidence="3">
    <location>
        <begin position="11"/>
        <end position="70"/>
    </location>
</feature>
<dbReference type="Pfam" id="PF09209">
    <property type="entry name" value="CecR_C"/>
    <property type="match status" value="1"/>
</dbReference>
<dbReference type="PANTHER" id="PTHR30055">
    <property type="entry name" value="HTH-TYPE TRANSCRIPTIONAL REGULATOR RUTR"/>
    <property type="match status" value="1"/>
</dbReference>
<reference evidence="5 6" key="1">
    <citation type="submission" date="2019-07" db="EMBL/GenBank/DDBJ databases">
        <authorList>
            <person name="Brisse S."/>
            <person name="Rodrigues C."/>
            <person name="Thorpe H."/>
        </authorList>
    </citation>
    <scope>NUCLEOTIDE SEQUENCE [LARGE SCALE GENOMIC DNA]</scope>
    <source>
        <strain evidence="5">SB6422</strain>
    </source>
</reference>
<keyword evidence="7" id="KW-1185">Reference proteome</keyword>
<dbReference type="Proteomes" id="UP000317374">
    <property type="component" value="Unassembled WGS sequence"/>
</dbReference>
<name>A0A564GQD7_9ENTR</name>
<evidence type="ECO:0000256" key="2">
    <source>
        <dbReference type="PROSITE-ProRule" id="PRU00335"/>
    </source>
</evidence>
<dbReference type="Gene3D" id="1.10.10.60">
    <property type="entry name" value="Homeodomain-like"/>
    <property type="match status" value="1"/>
</dbReference>
<dbReference type="SUPFAM" id="SSF48498">
    <property type="entry name" value="Tetracyclin repressor-like, C-terminal domain"/>
    <property type="match status" value="1"/>
</dbReference>
<dbReference type="SUPFAM" id="SSF46689">
    <property type="entry name" value="Homeodomain-like"/>
    <property type="match status" value="1"/>
</dbReference>
<keyword evidence="1 2" id="KW-0238">DNA-binding</keyword>
<dbReference type="PANTHER" id="PTHR30055:SF146">
    <property type="entry name" value="HTH-TYPE TRANSCRIPTIONAL DUAL REGULATOR CECR"/>
    <property type="match status" value="1"/>
</dbReference>
<dbReference type="InterPro" id="IPR009057">
    <property type="entry name" value="Homeodomain-like_sf"/>
</dbReference>
<accession>A0A564GQD7</accession>
<dbReference type="NCBIfam" id="NF008587">
    <property type="entry name" value="PRK11552.1"/>
    <property type="match status" value="1"/>
</dbReference>
<proteinExistence type="predicted"/>
<feature type="DNA-binding region" description="H-T-H motif" evidence="2">
    <location>
        <begin position="33"/>
        <end position="52"/>
    </location>
</feature>
<dbReference type="AlphaFoldDB" id="A0A564GQD7"/>
<protein>
    <submittedName>
        <fullName evidence="5">Putative HTH-type transcriptional regulator YbiH</fullName>
    </submittedName>
    <submittedName>
        <fullName evidence="4">Transcriptional regulator CecR</fullName>
    </submittedName>
</protein>
<organism evidence="5 6">
    <name type="scientific">Klebsiella huaxiensis</name>
    <dbReference type="NCBI Taxonomy" id="2153354"/>
    <lineage>
        <taxon>Bacteria</taxon>
        <taxon>Pseudomonadati</taxon>
        <taxon>Pseudomonadota</taxon>
        <taxon>Gammaproteobacteria</taxon>
        <taxon>Enterobacterales</taxon>
        <taxon>Enterobacteriaceae</taxon>
        <taxon>Klebsiella/Raoultella group</taxon>
        <taxon>Klebsiella</taxon>
    </lineage>
</organism>
<evidence type="ECO:0000313" key="7">
    <source>
        <dbReference type="Proteomes" id="UP001075001"/>
    </source>
</evidence>
<dbReference type="InterPro" id="IPR001647">
    <property type="entry name" value="HTH_TetR"/>
</dbReference>
<gene>
    <name evidence="5" type="primary">ybiH</name>
    <name evidence="4" type="synonym">cecR</name>
    <name evidence="4" type="ORF">OXR69_010555</name>
    <name evidence="5" type="ORF">SB6422_00006</name>
</gene>
<dbReference type="Pfam" id="PF00440">
    <property type="entry name" value="TetR_N"/>
    <property type="match status" value="1"/>
</dbReference>
<evidence type="ECO:0000313" key="5">
    <source>
        <dbReference type="EMBL" id="VUS21817.1"/>
    </source>
</evidence>
<dbReference type="OrthoDB" id="2356263at2"/>
<evidence type="ECO:0000313" key="6">
    <source>
        <dbReference type="Proteomes" id="UP000317374"/>
    </source>
</evidence>
<dbReference type="InterPro" id="IPR036271">
    <property type="entry name" value="Tet_transcr_reg_TetR-rel_C_sf"/>
</dbReference>
<dbReference type="PROSITE" id="PS50977">
    <property type="entry name" value="HTH_TETR_2"/>
    <property type="match status" value="1"/>
</dbReference>
<sequence length="225" mass="24929">MTTTPITSKGEQAKSQLIAAAIAQFGEYGLHATTRDIAAQAGQNIAAIPYYFGSKDDLYLACAQWIADFIGNNFRPHAQAAEMLLSVPEPDKDEIRAQILGACQNMIRLLTEDGTVNLSKFISREQLSPTRAYQLIHDQVIAPLHCYLTRLIAAFTGLEADSTQMVLHTHALLGQVLAFRLGRETVLRRAGWAEFDQEKTEQIIQVITCHVDFVLQGLSQRSLES</sequence>
<dbReference type="InterPro" id="IPR015292">
    <property type="entry name" value="Tscrpt_reg_YbiH_C"/>
</dbReference>
<evidence type="ECO:0000313" key="4">
    <source>
        <dbReference type="EMBL" id="MDG1642306.1"/>
    </source>
</evidence>
<dbReference type="RefSeq" id="WP_112216981.1">
    <property type="nucleotide sequence ID" value="NZ_CABGGQ010000024.1"/>
</dbReference>
<dbReference type="EMBL" id="CABGGW010000001">
    <property type="protein sequence ID" value="VUS21817.1"/>
    <property type="molecule type" value="Genomic_DNA"/>
</dbReference>
<evidence type="ECO:0000259" key="3">
    <source>
        <dbReference type="PROSITE" id="PS50977"/>
    </source>
</evidence>
<dbReference type="GO" id="GO:0000976">
    <property type="term" value="F:transcription cis-regulatory region binding"/>
    <property type="evidence" value="ECO:0007669"/>
    <property type="project" value="TreeGrafter"/>
</dbReference>
<dbReference type="GO" id="GO:0003700">
    <property type="term" value="F:DNA-binding transcription factor activity"/>
    <property type="evidence" value="ECO:0007669"/>
    <property type="project" value="TreeGrafter"/>
</dbReference>
<dbReference type="EMBL" id="JAPQEX020000001">
    <property type="protein sequence ID" value="MDG1642306.1"/>
    <property type="molecule type" value="Genomic_DNA"/>
</dbReference>
<dbReference type="InterPro" id="IPR050109">
    <property type="entry name" value="HTH-type_TetR-like_transc_reg"/>
</dbReference>
<dbReference type="Gene3D" id="1.10.357.10">
    <property type="entry name" value="Tetracycline Repressor, domain 2"/>
    <property type="match status" value="1"/>
</dbReference>
<dbReference type="Proteomes" id="UP001075001">
    <property type="component" value="Unassembled WGS sequence"/>
</dbReference>
<reference evidence="4" key="2">
    <citation type="submission" date="2023-03" db="EMBL/GenBank/DDBJ databases">
        <title>identification of new KPC variant in Klebsiella huaxiensis from the Hospital Sewage Samples in China.</title>
        <authorList>
            <person name="Wu Y."/>
        </authorList>
    </citation>
    <scope>NUCLEOTIDE SEQUENCE</scope>
    <source>
        <strain evidence="4">ZR-9</strain>
    </source>
</reference>